<feature type="transmembrane region" description="Helical" evidence="1">
    <location>
        <begin position="12"/>
        <end position="38"/>
    </location>
</feature>
<keyword evidence="4" id="KW-1185">Reference proteome</keyword>
<evidence type="ECO:0000313" key="4">
    <source>
        <dbReference type="Proteomes" id="UP000538929"/>
    </source>
</evidence>
<comment type="caution">
    <text evidence="3">The sequence shown here is derived from an EMBL/GenBank/DDBJ whole genome shotgun (WGS) entry which is preliminary data.</text>
</comment>
<feature type="transmembrane region" description="Helical" evidence="1">
    <location>
        <begin position="44"/>
        <end position="60"/>
    </location>
</feature>
<dbReference type="Proteomes" id="UP000538929">
    <property type="component" value="Unassembled WGS sequence"/>
</dbReference>
<evidence type="ECO:0000256" key="1">
    <source>
        <dbReference type="SAM" id="Phobius"/>
    </source>
</evidence>
<accession>A0A7W3Y4G7</accession>
<dbReference type="EMBL" id="VKHT01001641">
    <property type="protein sequence ID" value="MBB0247362.1"/>
    <property type="molecule type" value="Genomic_DNA"/>
</dbReference>
<evidence type="ECO:0000313" key="3">
    <source>
        <dbReference type="EMBL" id="MBB0247362.1"/>
    </source>
</evidence>
<sequence>MVFSPTRTRVVLMTLGALSFVVLTVIAVLLPAGGAVAWGVAEKVAIALSGLLIWAVLALLSRPRAVARPEGLTVVNLTRGRTLEWPEIVGVNLRSGDPWVSLDLQDGSTLAVMAIQPGVGRERAISETRALRRLVEEYGTAGSGG</sequence>
<dbReference type="Pfam" id="PF10756">
    <property type="entry name" value="bPH_6"/>
    <property type="match status" value="1"/>
</dbReference>
<protein>
    <submittedName>
        <fullName evidence="3">PH domain-containing protein</fullName>
    </submittedName>
</protein>
<name>A0A7W3Y4G7_9ACTN</name>
<feature type="domain" description="Low molecular weight protein antigen 6 PH" evidence="2">
    <location>
        <begin position="62"/>
        <end position="133"/>
    </location>
</feature>
<keyword evidence="1" id="KW-0472">Membrane</keyword>
<dbReference type="AlphaFoldDB" id="A0A7W3Y4G7"/>
<evidence type="ECO:0000259" key="2">
    <source>
        <dbReference type="Pfam" id="PF10756"/>
    </source>
</evidence>
<dbReference type="InterPro" id="IPR019692">
    <property type="entry name" value="CFP-6_PH"/>
</dbReference>
<keyword evidence="1" id="KW-0812">Transmembrane</keyword>
<organism evidence="3 4">
    <name type="scientific">Streptomyces alkaliphilus</name>
    <dbReference type="NCBI Taxonomy" id="1472722"/>
    <lineage>
        <taxon>Bacteria</taxon>
        <taxon>Bacillati</taxon>
        <taxon>Actinomycetota</taxon>
        <taxon>Actinomycetes</taxon>
        <taxon>Kitasatosporales</taxon>
        <taxon>Streptomycetaceae</taxon>
        <taxon>Streptomyces</taxon>
    </lineage>
</organism>
<gene>
    <name evidence="3" type="ORF">FNQ90_25375</name>
</gene>
<reference evidence="4" key="1">
    <citation type="submission" date="2019-10" db="EMBL/GenBank/DDBJ databases">
        <title>Streptomyces sp. nov., a novel actinobacterium isolated from alkaline environment.</title>
        <authorList>
            <person name="Golinska P."/>
        </authorList>
    </citation>
    <scope>NUCLEOTIDE SEQUENCE [LARGE SCALE GENOMIC DNA]</scope>
    <source>
        <strain evidence="4">DSM 42118</strain>
    </source>
</reference>
<keyword evidence="1" id="KW-1133">Transmembrane helix</keyword>
<proteinExistence type="predicted"/>